<sequence>MTPPTQRSSLGKRVGFVKFNVDVVDKATGKKVPGIVFAPGPAVAVLILLESDGKTYGLSEKKSIGVANDVPTFNSENMQNNMKAVYYSRTRSKGGAYVIRAVLDICLRLRAHILRGYLLHPAWNRGDDAVTASCCDGFDKLKCCGVARRWEDIFQMWT</sequence>
<evidence type="ECO:0000313" key="1">
    <source>
        <dbReference type="EMBL" id="KAI7997253.1"/>
    </source>
</evidence>
<reference evidence="1 2" key="1">
    <citation type="journal article" date="2022" name="Plant J.">
        <title>Chromosome-level genome of Camellia lanceoleosa provides a valuable resource for understanding genome evolution and self-incompatibility.</title>
        <authorList>
            <person name="Gong W."/>
            <person name="Xiao S."/>
            <person name="Wang L."/>
            <person name="Liao Z."/>
            <person name="Chang Y."/>
            <person name="Mo W."/>
            <person name="Hu G."/>
            <person name="Li W."/>
            <person name="Zhao G."/>
            <person name="Zhu H."/>
            <person name="Hu X."/>
            <person name="Ji K."/>
            <person name="Xiang X."/>
            <person name="Song Q."/>
            <person name="Yuan D."/>
            <person name="Jin S."/>
            <person name="Zhang L."/>
        </authorList>
    </citation>
    <scope>NUCLEOTIDE SEQUENCE [LARGE SCALE GENOMIC DNA]</scope>
    <source>
        <strain evidence="1">SQ_2022a</strain>
    </source>
</reference>
<proteinExistence type="predicted"/>
<dbReference type="Proteomes" id="UP001060215">
    <property type="component" value="Chromosome 10"/>
</dbReference>
<gene>
    <name evidence="1" type="ORF">LOK49_LG10G00200</name>
</gene>
<comment type="caution">
    <text evidence="1">The sequence shown here is derived from an EMBL/GenBank/DDBJ whole genome shotgun (WGS) entry which is preliminary data.</text>
</comment>
<keyword evidence="2" id="KW-1185">Reference proteome</keyword>
<organism evidence="1 2">
    <name type="scientific">Camellia lanceoleosa</name>
    <dbReference type="NCBI Taxonomy" id="1840588"/>
    <lineage>
        <taxon>Eukaryota</taxon>
        <taxon>Viridiplantae</taxon>
        <taxon>Streptophyta</taxon>
        <taxon>Embryophyta</taxon>
        <taxon>Tracheophyta</taxon>
        <taxon>Spermatophyta</taxon>
        <taxon>Magnoliopsida</taxon>
        <taxon>eudicotyledons</taxon>
        <taxon>Gunneridae</taxon>
        <taxon>Pentapetalae</taxon>
        <taxon>asterids</taxon>
        <taxon>Ericales</taxon>
        <taxon>Theaceae</taxon>
        <taxon>Camellia</taxon>
    </lineage>
</organism>
<accession>A0ACC0G9R9</accession>
<name>A0ACC0G9R9_9ERIC</name>
<protein>
    <submittedName>
        <fullName evidence="1">Uncharacterized protein</fullName>
    </submittedName>
</protein>
<evidence type="ECO:0000313" key="2">
    <source>
        <dbReference type="Proteomes" id="UP001060215"/>
    </source>
</evidence>
<dbReference type="EMBL" id="CM045767">
    <property type="protein sequence ID" value="KAI7997253.1"/>
    <property type="molecule type" value="Genomic_DNA"/>
</dbReference>